<protein>
    <recommendedName>
        <fullName evidence="9">ABC transporter domain-containing protein</fullName>
    </recommendedName>
</protein>
<dbReference type="GO" id="GO:0016887">
    <property type="term" value="F:ATP hydrolysis activity"/>
    <property type="evidence" value="ECO:0007669"/>
    <property type="project" value="InterPro"/>
</dbReference>
<evidence type="ECO:0000256" key="7">
    <source>
        <dbReference type="ARBA" id="ARBA00022989"/>
    </source>
</evidence>
<dbReference type="SUPFAM" id="SSF52540">
    <property type="entry name" value="P-loop containing nucleoside triphosphate hydrolases"/>
    <property type="match status" value="2"/>
</dbReference>
<evidence type="ECO:0000256" key="2">
    <source>
        <dbReference type="ARBA" id="ARBA00009726"/>
    </source>
</evidence>
<dbReference type="AlphaFoldDB" id="A0A836BNM6"/>
<comment type="caution">
    <text evidence="10">The sequence shown here is derived from an EMBL/GenBank/DDBJ whole genome shotgun (WGS) entry which is preliminary data.</text>
</comment>
<dbReference type="PANTHER" id="PTHR24223:SF453">
    <property type="entry name" value="ABC TRANSPORTER"/>
    <property type="match status" value="1"/>
</dbReference>
<dbReference type="OrthoDB" id="6500128at2759"/>
<dbReference type="GO" id="GO:0042626">
    <property type="term" value="F:ATPase-coupled transmembrane transporter activity"/>
    <property type="evidence" value="ECO:0007669"/>
    <property type="project" value="TreeGrafter"/>
</dbReference>
<keyword evidence="11" id="KW-1185">Reference proteome</keyword>
<gene>
    <name evidence="10" type="ORF">HYH03_017685</name>
</gene>
<keyword evidence="8" id="KW-0472">Membrane</keyword>
<dbReference type="PROSITE" id="PS50893">
    <property type="entry name" value="ABC_TRANSPORTER_2"/>
    <property type="match status" value="1"/>
</dbReference>
<dbReference type="InterPro" id="IPR050173">
    <property type="entry name" value="ABC_transporter_C-like"/>
</dbReference>
<evidence type="ECO:0000259" key="9">
    <source>
        <dbReference type="PROSITE" id="PS50893"/>
    </source>
</evidence>
<proteinExistence type="inferred from homology"/>
<dbReference type="InterPro" id="IPR003593">
    <property type="entry name" value="AAA+_ATPase"/>
</dbReference>
<evidence type="ECO:0000256" key="6">
    <source>
        <dbReference type="ARBA" id="ARBA00022840"/>
    </source>
</evidence>
<feature type="domain" description="ABC transporter" evidence="9">
    <location>
        <begin position="81"/>
        <end position="314"/>
    </location>
</feature>
<sequence length="340" mass="35969">MDCMQGLDSEVKEGGANMSVGQRQLLCMARALLRATRILVLVGGGGAGEGGGGGSYDEEAPAVIEAARPPKGWPSQGAISVQGLTVRYRPELDPVLKELSFEVSPREKVGVCGRTGCGKSTLMMTLYRLVEPCGGRILIDGLDIGAMGLLDLRSRLSLVPQDPVIFSGSVRSNLDPFGQAGGDADIWEAIKRAGLEDMIKGLDKGLDSEVKEGGANMSVGQRQLLCMARALLRATRILVLDEATSNVDNSTDSLIQRTIRTAFKDCTVLTIADRLHTIVDSDRILVLDAGTLAEFDTPAALMRNPSSHFRGLVEEVIHGGGGAADVVADAFASATGYRLE</sequence>
<organism evidence="10 11">
    <name type="scientific">Edaphochlamys debaryana</name>
    <dbReference type="NCBI Taxonomy" id="47281"/>
    <lineage>
        <taxon>Eukaryota</taxon>
        <taxon>Viridiplantae</taxon>
        <taxon>Chlorophyta</taxon>
        <taxon>core chlorophytes</taxon>
        <taxon>Chlorophyceae</taxon>
        <taxon>CS clade</taxon>
        <taxon>Chlamydomonadales</taxon>
        <taxon>Chlamydomonadales incertae sedis</taxon>
        <taxon>Edaphochlamys</taxon>
    </lineage>
</organism>
<dbReference type="InterPro" id="IPR003439">
    <property type="entry name" value="ABC_transporter-like_ATP-bd"/>
</dbReference>
<keyword evidence="6" id="KW-0067">ATP-binding</keyword>
<dbReference type="PANTHER" id="PTHR24223">
    <property type="entry name" value="ATP-BINDING CASSETTE SUB-FAMILY C"/>
    <property type="match status" value="1"/>
</dbReference>
<comment type="similarity">
    <text evidence="2">Belongs to the ABC transporter superfamily. ABCC family. Conjugate transporter (TC 3.A.1.208) subfamily.</text>
</comment>
<name>A0A836BNM6_9CHLO</name>
<evidence type="ECO:0000313" key="10">
    <source>
        <dbReference type="EMBL" id="KAG2483431.1"/>
    </source>
</evidence>
<keyword evidence="5" id="KW-0547">Nucleotide-binding</keyword>
<evidence type="ECO:0000256" key="4">
    <source>
        <dbReference type="ARBA" id="ARBA00022692"/>
    </source>
</evidence>
<comment type="subcellular location">
    <subcellularLocation>
        <location evidence="1">Membrane</location>
        <topology evidence="1">Multi-pass membrane protein</topology>
    </subcellularLocation>
</comment>
<keyword evidence="4" id="KW-0812">Transmembrane</keyword>
<dbReference type="SMART" id="SM00382">
    <property type="entry name" value="AAA"/>
    <property type="match status" value="1"/>
</dbReference>
<keyword evidence="3" id="KW-0813">Transport</keyword>
<dbReference type="CDD" id="cd03244">
    <property type="entry name" value="ABCC_MRP_domain2"/>
    <property type="match status" value="1"/>
</dbReference>
<dbReference type="Proteomes" id="UP000612055">
    <property type="component" value="Unassembled WGS sequence"/>
</dbReference>
<evidence type="ECO:0000313" key="11">
    <source>
        <dbReference type="Proteomes" id="UP000612055"/>
    </source>
</evidence>
<dbReference type="GO" id="GO:0005524">
    <property type="term" value="F:ATP binding"/>
    <property type="evidence" value="ECO:0007669"/>
    <property type="project" value="UniProtKB-KW"/>
</dbReference>
<accession>A0A836BNM6</accession>
<evidence type="ECO:0000256" key="5">
    <source>
        <dbReference type="ARBA" id="ARBA00022741"/>
    </source>
</evidence>
<dbReference type="Pfam" id="PF00005">
    <property type="entry name" value="ABC_tran"/>
    <property type="match status" value="1"/>
</dbReference>
<evidence type="ECO:0000256" key="8">
    <source>
        <dbReference type="ARBA" id="ARBA00023136"/>
    </source>
</evidence>
<evidence type="ECO:0000256" key="1">
    <source>
        <dbReference type="ARBA" id="ARBA00004141"/>
    </source>
</evidence>
<dbReference type="Gene3D" id="3.40.50.300">
    <property type="entry name" value="P-loop containing nucleotide triphosphate hydrolases"/>
    <property type="match status" value="2"/>
</dbReference>
<dbReference type="FunFam" id="3.40.50.300:FF:000163">
    <property type="entry name" value="Multidrug resistance-associated protein member 4"/>
    <property type="match status" value="1"/>
</dbReference>
<dbReference type="InterPro" id="IPR027417">
    <property type="entry name" value="P-loop_NTPase"/>
</dbReference>
<evidence type="ECO:0000256" key="3">
    <source>
        <dbReference type="ARBA" id="ARBA00022448"/>
    </source>
</evidence>
<dbReference type="InterPro" id="IPR017871">
    <property type="entry name" value="ABC_transporter-like_CS"/>
</dbReference>
<dbReference type="EMBL" id="JAEHOE010000176">
    <property type="protein sequence ID" value="KAG2483431.1"/>
    <property type="molecule type" value="Genomic_DNA"/>
</dbReference>
<keyword evidence="7" id="KW-1133">Transmembrane helix</keyword>
<dbReference type="PROSITE" id="PS00211">
    <property type="entry name" value="ABC_TRANSPORTER_1"/>
    <property type="match status" value="1"/>
</dbReference>
<reference evidence="10" key="1">
    <citation type="journal article" date="2020" name="bioRxiv">
        <title>Comparative genomics of Chlamydomonas.</title>
        <authorList>
            <person name="Craig R.J."/>
            <person name="Hasan A.R."/>
            <person name="Ness R.W."/>
            <person name="Keightley P.D."/>
        </authorList>
    </citation>
    <scope>NUCLEOTIDE SEQUENCE</scope>
    <source>
        <strain evidence="10">CCAP 11/70</strain>
    </source>
</reference>
<dbReference type="GO" id="GO:0016020">
    <property type="term" value="C:membrane"/>
    <property type="evidence" value="ECO:0007669"/>
    <property type="project" value="UniProtKB-SubCell"/>
</dbReference>